<sequence length="408" mass="44810">MSAHLSDEDLQAAVALRAAHPTEVAAADASGLSRNAFRNRLKRATERGLAGFAPVMPGFEVKQVSSRTPDGAWVKQTREAGEVFEVPAGHEVGAVSALVDDENRVRLKWLKTRAVGKAESVIDAVRTAFAEYQGAAPLLPLPAVSDADLLTVYPLPDLHLGMHAWGREVGESYDLKIAADRAREMSSDLIAQSRPSREAVILGLGDFFHMNDQKNQTPASGHILDVDGRWPKVLKTGIRLAMDMIELAAQKHERVTVRFLPGNHDPDATAALTAALAIFYERNPRITVDDDPSLVFYHRFGRVLLGATHGHTMKPERMAMMLAEDRPVDWGECHHKAVFFGHIHHETAREVGTVRVESFNTIAGKDAYAHGGGYRSGKALNALTYHRHRGEIGRHRVNFLPPRLAHAA</sequence>
<name>A0ABT8BKV3_9HYPH</name>
<protein>
    <recommendedName>
        <fullName evidence="3">Oxidoreductase</fullName>
    </recommendedName>
</protein>
<keyword evidence="2" id="KW-1185">Reference proteome</keyword>
<dbReference type="RefSeq" id="WP_238226252.1">
    <property type="nucleotide sequence ID" value="NZ_BPQD01000016.1"/>
</dbReference>
<dbReference type="SUPFAM" id="SSF56300">
    <property type="entry name" value="Metallo-dependent phosphatases"/>
    <property type="match status" value="1"/>
</dbReference>
<dbReference type="InterPro" id="IPR029052">
    <property type="entry name" value="Metallo-depent_PP-like"/>
</dbReference>
<dbReference type="Proteomes" id="UP001224644">
    <property type="component" value="Unassembled WGS sequence"/>
</dbReference>
<evidence type="ECO:0000313" key="1">
    <source>
        <dbReference type="EMBL" id="MDN3592132.1"/>
    </source>
</evidence>
<organism evidence="1 2">
    <name type="scientific">Methylobacterium adhaesivum</name>
    <dbReference type="NCBI Taxonomy" id="333297"/>
    <lineage>
        <taxon>Bacteria</taxon>
        <taxon>Pseudomonadati</taxon>
        <taxon>Pseudomonadota</taxon>
        <taxon>Alphaproteobacteria</taxon>
        <taxon>Hyphomicrobiales</taxon>
        <taxon>Methylobacteriaceae</taxon>
        <taxon>Methylobacterium</taxon>
    </lineage>
</organism>
<accession>A0ABT8BKV3</accession>
<evidence type="ECO:0000313" key="2">
    <source>
        <dbReference type="Proteomes" id="UP001224644"/>
    </source>
</evidence>
<evidence type="ECO:0008006" key="3">
    <source>
        <dbReference type="Google" id="ProtNLM"/>
    </source>
</evidence>
<proteinExistence type="predicted"/>
<reference evidence="2" key="1">
    <citation type="journal article" date="2019" name="Int. J. Syst. Evol. Microbiol.">
        <title>The Global Catalogue of Microorganisms (GCM) 10K type strain sequencing project: providing services to taxonomists for standard genome sequencing and annotation.</title>
        <authorList>
            <consortium name="The Broad Institute Genomics Platform"/>
            <consortium name="The Broad Institute Genome Sequencing Center for Infectious Disease"/>
            <person name="Wu L."/>
            <person name="Ma J."/>
        </authorList>
    </citation>
    <scope>NUCLEOTIDE SEQUENCE [LARGE SCALE GENOMIC DNA]</scope>
    <source>
        <strain evidence="2">CECT 7069</strain>
    </source>
</reference>
<gene>
    <name evidence="1" type="ORF">QWZ12_16155</name>
</gene>
<comment type="caution">
    <text evidence="1">The sequence shown here is derived from an EMBL/GenBank/DDBJ whole genome shotgun (WGS) entry which is preliminary data.</text>
</comment>
<dbReference type="EMBL" id="JAUFPX010000015">
    <property type="protein sequence ID" value="MDN3592132.1"/>
    <property type="molecule type" value="Genomic_DNA"/>
</dbReference>